<dbReference type="OrthoDB" id="294853at2759"/>
<feature type="compositionally biased region" description="Low complexity" evidence="1">
    <location>
        <begin position="1388"/>
        <end position="1399"/>
    </location>
</feature>
<proteinExistence type="predicted"/>
<dbReference type="Pfam" id="PF16206">
    <property type="entry name" value="Mon2_C"/>
    <property type="match status" value="1"/>
</dbReference>
<feature type="compositionally biased region" description="Low complexity" evidence="1">
    <location>
        <begin position="507"/>
        <end position="516"/>
    </location>
</feature>
<evidence type="ECO:0000259" key="2">
    <source>
        <dbReference type="Pfam" id="PF16206"/>
    </source>
</evidence>
<dbReference type="EMBL" id="MKKU01000109">
    <property type="protein sequence ID" value="RNF23953.1"/>
    <property type="molecule type" value="Genomic_DNA"/>
</dbReference>
<name>A0A422Q1W0_9TRYP</name>
<dbReference type="Proteomes" id="UP000284403">
    <property type="component" value="Unassembled WGS sequence"/>
</dbReference>
<evidence type="ECO:0000256" key="1">
    <source>
        <dbReference type="SAM" id="MobiDB-lite"/>
    </source>
</evidence>
<feature type="compositionally biased region" description="Acidic residues" evidence="1">
    <location>
        <begin position="1092"/>
        <end position="1104"/>
    </location>
</feature>
<evidence type="ECO:0000313" key="3">
    <source>
        <dbReference type="EMBL" id="RNF23953.1"/>
    </source>
</evidence>
<feature type="compositionally biased region" description="Low complexity" evidence="1">
    <location>
        <begin position="1978"/>
        <end position="2002"/>
    </location>
</feature>
<feature type="region of interest" description="Disordered" evidence="1">
    <location>
        <begin position="758"/>
        <end position="809"/>
    </location>
</feature>
<feature type="domain" description="Mon2 C-terminal" evidence="2">
    <location>
        <begin position="1290"/>
        <end position="1357"/>
    </location>
</feature>
<feature type="region of interest" description="Disordered" evidence="1">
    <location>
        <begin position="1978"/>
        <end position="2004"/>
    </location>
</feature>
<protein>
    <recommendedName>
        <fullName evidence="2">Mon2 C-terminal domain-containing protein</fullName>
    </recommendedName>
</protein>
<sequence length="2164" mass="231142">MPSRPGAAAAAVQSTNAALVVTVFQTSLDNLLLTATRHRTMSPLRDAVQSARIKGFTAEDIFHTFVLACDMLHGRRQLRPLLMQSLSDLGKMASLRMLPMSCSVIHVICRLVQKLLGRTQGGSLNLLQGGLRSTTAWGWSSRDSLAGTLLLDAGAAPEVAELREGSISVAPGAGDVAMDAQPPDEELQMRILQTLMAYLSACELGNAALSDIISVLFLMYMQAAPGSLVEATCAATIEERTQALLRCLRSGGDARQGEDDNSAFTAQIQAVAYAKDVCALCAGAAPKWLKLDAPRSSSISTGPVDVLAAPVGAPPPAPRRLRLLLLRTLTAHFAEGERITSTHEASVFLTQLLNEDVVSVVLGRVRSQSHSQRAPGESNLEQPAEPNLVDLVSPNDELPDAEEFALMQQLGVVALSKALPVMRHAMPVVLRHHVMLVKLCGEEDGGEVGENARRMAVVLTLWRKAIADHELLQQLLLLTASSSALLPAALPTASPPGPTPSQRHETQQQQQQQQQQARASEDGAAAALLNPFTDPEDVAAEGASGMHPFADLVTLTAELLSDVIIASEGTLNLDHPKATAGRPRPATASVVGGEHPWGALSTAFSRPLQLPSTLRPAREQEDGEGASHGRGPNNGTETRHPATAQAADVLSFLTMFTQSFARVVEASRLGEAVNAPQSRTTDVGARAAGVAALFTSLHAPLLRCFALAAQHLQGDDVIHMVLKGTTHLVQTSCNLALPVQRDSYLQIFVTRLYMPPERRHPVEGEATRSQQRRPVSDESASPAPSTRSPPLAGRGRTLPGKTTPEMQSATTAAALNRSLEALQEKLYVLNCVISVANCMGASLGEGWRPVASCLLLTEPLLKEVHSMLEQQQRQSQYEAVDDIAVQDVSRNAGRVRDALHLLFIHTALLPDGVALEGILKSFVTETCRRSPSSYLPSLRMNSECCSLALLTVAACRPDVSLAQLRRLWCTVKALYLHVFDPANLVGLVEVCRHSDRTMEAVGGVLERLVEDIAVVTAQLCQRVNSSVGETKAELQQQGEEKEEAVGFRFAAGPYATAGLVTRLATLLPSPTRVQQGPVRAESPAHHMSEAEPVAEAEPEAEAEVEAGRRELLAAPTELLAMIYGHLQESQQRQEEPQGETEELATHVGEAVEAVTRGAALVVLKEVLKLVQGFGEELRGAAWEHLLRLLRHTAAPSGARWNSAPTTAPLASVKQSIGIAFRALETIQHSCITSLDDEGLRQLIRCGGAFMTHHFPGFEHRLNINLSAVQLLWSVADYVVSRETGESKNDDLLWCTLLLQLYDGCLDVRPEVRQSALKTLFSLLQTYGGRLSAECWRCVLLAVLAPLMDVALQAATTCAAAADAPAAPSAPRSRRCSVMSQHLRRRSSETGSTSLSESGSAQYGGYTSEEEWCISRLLTHLGKQPALFEDMRVTIMDAVCRVFASHYQVMHAVLVLNCTDAQRRTDGEVLLRETLALFIELCGTSRLVARNTSGENAALSAVRALHVLMTAPDPALLTETELETAWIAIEQLLHGGGSTSARAWPKQCTAAVVATIVSSLGDVVAMRLAGNAQQPHRHDTAAAPGPPATAPVSVSPSFFAQLCHAFTPSPSGLSSSGSRGRHDYFPHYMRLVQECLFSPAVTESYFFPGRVQSAVIGVWKMLWPALSAHERGAVVNVALQLFPTRVAVMSFVTQRVTPRGKKRASTTETRAVAVTITEPAAPQEAEPLARQLSLSESLPPGSHPSFLLALLEFLRAVAGEEAVEAPQQQGAFHSSTAPAVLRAAGVLLLLEYASPASLAVAGPGVPFHIPPDFFDRVERCLTSFLGDLLCGEASNPASTPQQAASTEAAAATMRPLAVHGRSDASSAPRRERLLAFASVFSSLVAVADAQLGATVGTGPQGVSSYNEAPEHLRGALQRLERFVLLLSELLSTVIRRSGDMASATELLAALVPASSLESPPLAAVAKCSLDVLRRWSLSPASSSSPSSSSTLLLPPPSSLSSLSRTEEDCAASASAVAAAVAGDADADDAALEGEKLSGRLKRLARASMGARNRAVLRRFLAHPANEELRQMMKTTLRTIILLYPPGPAPQQPPSGRHSPGTTPARRGHHAASAEDTEEGERELLQGDLVELARLVELTGEDGEFRSLLSRAMLGICASLGFSSST</sequence>
<feature type="region of interest" description="Disordered" evidence="1">
    <location>
        <begin position="1071"/>
        <end position="1105"/>
    </location>
</feature>
<dbReference type="GeneID" id="40316301"/>
<accession>A0A422Q1W0</accession>
<feature type="compositionally biased region" description="Low complexity" evidence="1">
    <location>
        <begin position="779"/>
        <end position="792"/>
    </location>
</feature>
<dbReference type="InterPro" id="IPR032817">
    <property type="entry name" value="Mon2_C"/>
</dbReference>
<gene>
    <name evidence="3" type="ORF">Tco025E_02690</name>
</gene>
<reference evidence="3 4" key="1">
    <citation type="journal article" date="2018" name="BMC Genomics">
        <title>Genomic comparison of Trypanosoma conorhini and Trypanosoma rangeli to Trypanosoma cruzi strains of high and low virulence.</title>
        <authorList>
            <person name="Bradwell K.R."/>
            <person name="Koparde V.N."/>
            <person name="Matveyev A.V."/>
            <person name="Serrano M.G."/>
            <person name="Alves J.M."/>
            <person name="Parikh H."/>
            <person name="Huang B."/>
            <person name="Lee V."/>
            <person name="Espinosa-Alvarez O."/>
            <person name="Ortiz P.A."/>
            <person name="Costa-Martins A.G."/>
            <person name="Teixeira M.M."/>
            <person name="Buck G.A."/>
        </authorList>
    </citation>
    <scope>NUCLEOTIDE SEQUENCE [LARGE SCALE GENOMIC DNA]</scope>
    <source>
        <strain evidence="3 4">025E</strain>
    </source>
</reference>
<feature type="region of interest" description="Disordered" evidence="1">
    <location>
        <begin position="1366"/>
        <end position="1402"/>
    </location>
</feature>
<feature type="region of interest" description="Disordered" evidence="1">
    <location>
        <begin position="613"/>
        <end position="641"/>
    </location>
</feature>
<dbReference type="RefSeq" id="XP_029230301.1">
    <property type="nucleotide sequence ID" value="XM_029369614.1"/>
</dbReference>
<feature type="region of interest" description="Disordered" evidence="1">
    <location>
        <begin position="488"/>
        <end position="522"/>
    </location>
</feature>
<keyword evidence="4" id="KW-1185">Reference proteome</keyword>
<evidence type="ECO:0000313" key="4">
    <source>
        <dbReference type="Proteomes" id="UP000284403"/>
    </source>
</evidence>
<comment type="caution">
    <text evidence="3">The sequence shown here is derived from an EMBL/GenBank/DDBJ whole genome shotgun (WGS) entry which is preliminary data.</text>
</comment>
<organism evidence="3 4">
    <name type="scientific">Trypanosoma conorhini</name>
    <dbReference type="NCBI Taxonomy" id="83891"/>
    <lineage>
        <taxon>Eukaryota</taxon>
        <taxon>Discoba</taxon>
        <taxon>Euglenozoa</taxon>
        <taxon>Kinetoplastea</taxon>
        <taxon>Metakinetoplastina</taxon>
        <taxon>Trypanosomatida</taxon>
        <taxon>Trypanosomatidae</taxon>
        <taxon>Trypanosoma</taxon>
    </lineage>
</organism>
<feature type="region of interest" description="Disordered" evidence="1">
    <location>
        <begin position="2082"/>
        <end position="2120"/>
    </location>
</feature>